<dbReference type="PANTHER" id="PTHR34659:SF1">
    <property type="entry name" value="PROTEIN EGT2"/>
    <property type="match status" value="1"/>
</dbReference>
<feature type="compositionally biased region" description="Basic and acidic residues" evidence="1">
    <location>
        <begin position="92"/>
        <end position="105"/>
    </location>
</feature>
<accession>A0ABD2YT89</accession>
<evidence type="ECO:0000313" key="3">
    <source>
        <dbReference type="Proteomes" id="UP001630127"/>
    </source>
</evidence>
<sequence length="761" mass="84460">MDLKIKGRTWVGNIYHKFETICQEVDDFVTKDTLKYVENQVQTVGENVKKIYSNVVHDFLPPLGDDKQAEAQAVTRTQDDAGGSHIRSMVGIKEKNRRSSERETNEEQDTSDVGSCNTSEVDHLVQFSPPLPSSDSPQVAETDIHWKEGSDAAIYNNRKMVLEENVAGEDYPATRYLSSPRDENSSELAIYWREQNQLTQNLESPEDGNLFGLSEISDEDQRNIILAEFSPKSLVEDAGLRTSQKDKTTCHRTDISEEAETVLLLSMKHDGETAIYKNSETGVEENATVEAKISCKLSYKKEVQLVTVDLRLLEDKSSSTRSSTNEYQKAGILTSYSQENLAPDTVLRVDPVEQAADNNADPCEEEVADLSSEHDDEHRLTTLDKFLPKTPVNDEGLRVFQDEEGVRDGPFCFNETDLSLDSYCSCISVDFSVEENDLVEKHAVTEYLGCPEHKSSCDLSLCPRKLLLEIDGVHSPKAESSSESSEISRTEDRRSTILANFSSVTSVHDAGLRASQKDETACNSFSDVFSNNLSFELASSCISWEQNIAETEASSSSLSTELLDMLEFLHANSIQKTQNICCDYSDSGVCMSALSSSSSASLSGLASGKEAVNLIHPFPSTASSADISTTNEKYSLVESSGNKPQQFLEDDSDTDIADACLERIDLSDNPKLEESCVIMDNELLCAASCRPRNFRSYKELIQDAFASRKRLIKEYELLPIWFGDIDTDINLHSDQCILPSVTSASRTSQANDLGESEWELV</sequence>
<dbReference type="AlphaFoldDB" id="A0ABD2YT89"/>
<dbReference type="InterPro" id="IPR053273">
    <property type="entry name" value="CST_Regulator"/>
</dbReference>
<dbReference type="PANTHER" id="PTHR34659">
    <property type="entry name" value="BNAA05G11610D PROTEIN"/>
    <property type="match status" value="1"/>
</dbReference>
<evidence type="ECO:0000256" key="1">
    <source>
        <dbReference type="SAM" id="MobiDB-lite"/>
    </source>
</evidence>
<dbReference type="EMBL" id="JBJUIK010000012">
    <property type="protein sequence ID" value="KAL3508743.1"/>
    <property type="molecule type" value="Genomic_DNA"/>
</dbReference>
<comment type="caution">
    <text evidence="2">The sequence shown here is derived from an EMBL/GenBank/DDBJ whole genome shotgun (WGS) entry which is preliminary data.</text>
</comment>
<organism evidence="2 3">
    <name type="scientific">Cinchona calisaya</name>
    <dbReference type="NCBI Taxonomy" id="153742"/>
    <lineage>
        <taxon>Eukaryota</taxon>
        <taxon>Viridiplantae</taxon>
        <taxon>Streptophyta</taxon>
        <taxon>Embryophyta</taxon>
        <taxon>Tracheophyta</taxon>
        <taxon>Spermatophyta</taxon>
        <taxon>Magnoliopsida</taxon>
        <taxon>eudicotyledons</taxon>
        <taxon>Gunneridae</taxon>
        <taxon>Pentapetalae</taxon>
        <taxon>asterids</taxon>
        <taxon>lamiids</taxon>
        <taxon>Gentianales</taxon>
        <taxon>Rubiaceae</taxon>
        <taxon>Cinchonoideae</taxon>
        <taxon>Cinchoneae</taxon>
        <taxon>Cinchona</taxon>
    </lineage>
</organism>
<reference evidence="2 3" key="1">
    <citation type="submission" date="2024-11" db="EMBL/GenBank/DDBJ databases">
        <title>A near-complete genome assembly of Cinchona calisaya.</title>
        <authorList>
            <person name="Lian D.C."/>
            <person name="Zhao X.W."/>
            <person name="Wei L."/>
        </authorList>
    </citation>
    <scope>NUCLEOTIDE SEQUENCE [LARGE SCALE GENOMIC DNA]</scope>
    <source>
        <tissue evidence="2">Nenye</tissue>
    </source>
</reference>
<feature type="region of interest" description="Disordered" evidence="1">
    <location>
        <begin position="69"/>
        <end position="117"/>
    </location>
</feature>
<keyword evidence="3" id="KW-1185">Reference proteome</keyword>
<protein>
    <submittedName>
        <fullName evidence="2">Uncharacterized protein</fullName>
    </submittedName>
</protein>
<name>A0ABD2YT89_9GENT</name>
<gene>
    <name evidence="2" type="ORF">ACH5RR_028144</name>
</gene>
<evidence type="ECO:0000313" key="2">
    <source>
        <dbReference type="EMBL" id="KAL3508743.1"/>
    </source>
</evidence>
<dbReference type="Proteomes" id="UP001630127">
    <property type="component" value="Unassembled WGS sequence"/>
</dbReference>
<proteinExistence type="predicted"/>